<reference evidence="2" key="1">
    <citation type="submission" date="2021-01" db="UniProtKB">
        <authorList>
            <consortium name="EnsemblMetazoa"/>
        </authorList>
    </citation>
    <scope>IDENTIFICATION</scope>
    <source>
        <strain evidence="2">DH4</strain>
    </source>
</reference>
<reference evidence="4" key="2">
    <citation type="submission" date="2025-04" db="UniProtKB">
        <authorList>
            <consortium name="RefSeq"/>
        </authorList>
    </citation>
    <scope>IDENTIFICATION</scope>
    <source>
        <strain evidence="4">DH4</strain>
        <tissue evidence="4">Whole body</tissue>
    </source>
</reference>
<dbReference type="PANTHER" id="PTHR21505:SF12">
    <property type="entry name" value="MADF DOMAIN-CONTAINING PROTEIN-RELATED"/>
    <property type="match status" value="1"/>
</dbReference>
<accession>A0A8B6YQS3</accession>
<dbReference type="InterPro" id="IPR006578">
    <property type="entry name" value="MADF-dom"/>
</dbReference>
<dbReference type="Pfam" id="PF10545">
    <property type="entry name" value="MADF_DNA_bdg"/>
    <property type="match status" value="1"/>
</dbReference>
<sequence>MNKEETLVFIKLYRKKNILWDPKHPNHYNKKEKENAWKEISKESKKSVDECKKKIEYLLAALRREKMKINKSIGYQSSWFAFDSMKFILEKSKYIQPSNLAQGDQEFNRAGTLKREEFSSSKLQNKDTSSNHCSQQIGIKKRKLQSCVQQQCCVRDRELSTTTNNVVDDECFHFGNLVASKLCIYNNHVRCFIQNDILNIFLKANKGYYNNLNSSPNHILEETVTINPSYPSTYIHSPAASISSHNS</sequence>
<dbReference type="PANTHER" id="PTHR21505">
    <property type="entry name" value="MADF DOMAIN-CONTAINING PROTEIN-RELATED"/>
    <property type="match status" value="1"/>
</dbReference>
<dbReference type="RefSeq" id="XP_006557713.1">
    <property type="nucleotide sequence ID" value="XM_006557650.3"/>
</dbReference>
<dbReference type="GeneID" id="102654685"/>
<accession>A0A7M7GJW8</accession>
<dbReference type="KEGG" id="ame:102654685"/>
<evidence type="ECO:0000259" key="1">
    <source>
        <dbReference type="PROSITE" id="PS51029"/>
    </source>
</evidence>
<dbReference type="Proteomes" id="UP000005203">
    <property type="component" value="Linkage group LG2"/>
</dbReference>
<evidence type="ECO:0000313" key="2">
    <source>
        <dbReference type="EnsemblMetazoa" id="XP_006557713"/>
    </source>
</evidence>
<proteinExistence type="predicted"/>
<dbReference type="PROSITE" id="PS51029">
    <property type="entry name" value="MADF"/>
    <property type="match status" value="1"/>
</dbReference>
<gene>
    <name evidence="2" type="primary">102654685</name>
    <name evidence="4" type="synonym">LOC102654685</name>
</gene>
<organism evidence="2">
    <name type="scientific">Apis mellifera</name>
    <name type="common">Honeybee</name>
    <dbReference type="NCBI Taxonomy" id="7460"/>
    <lineage>
        <taxon>Eukaryota</taxon>
        <taxon>Metazoa</taxon>
        <taxon>Ecdysozoa</taxon>
        <taxon>Arthropoda</taxon>
        <taxon>Hexapoda</taxon>
        <taxon>Insecta</taxon>
        <taxon>Pterygota</taxon>
        <taxon>Neoptera</taxon>
        <taxon>Endopterygota</taxon>
        <taxon>Hymenoptera</taxon>
        <taxon>Apocrita</taxon>
        <taxon>Aculeata</taxon>
        <taxon>Apoidea</taxon>
        <taxon>Anthophila</taxon>
        <taxon>Apidae</taxon>
        <taxon>Apis</taxon>
    </lineage>
</organism>
<dbReference type="OrthoDB" id="10051975at2759"/>
<dbReference type="AlphaFoldDB" id="A0A7M7GJW8"/>
<feature type="domain" description="MADF" evidence="1">
    <location>
        <begin position="8"/>
        <end position="93"/>
    </location>
</feature>
<evidence type="ECO:0000313" key="3">
    <source>
        <dbReference type="Proteomes" id="UP000005203"/>
    </source>
</evidence>
<protein>
    <submittedName>
        <fullName evidence="4">Uncharacterized protein LOC102654685</fullName>
    </submittedName>
</protein>
<name>A0A7M7GJW8_APIME</name>
<dbReference type="SMART" id="SM00595">
    <property type="entry name" value="MADF"/>
    <property type="match status" value="1"/>
</dbReference>
<evidence type="ECO:0000313" key="4">
    <source>
        <dbReference type="RefSeq" id="XP_006557713.1"/>
    </source>
</evidence>
<dbReference type="EnsemblMetazoa" id="XM_006557650">
    <property type="protein sequence ID" value="XP_006557713"/>
    <property type="gene ID" value="LOC102654685"/>
</dbReference>
<keyword evidence="3" id="KW-1185">Reference proteome</keyword>
<dbReference type="OMA" id="DECFHFG"/>